<comment type="caution">
    <text evidence="3">The sequence shown here is derived from an EMBL/GenBank/DDBJ whole genome shotgun (WGS) entry which is preliminary data.</text>
</comment>
<dbReference type="InterPro" id="IPR036005">
    <property type="entry name" value="Creatinase/aminopeptidase-like"/>
</dbReference>
<dbReference type="Gene3D" id="3.40.350.10">
    <property type="entry name" value="Creatinase/prolidase N-terminal domain"/>
    <property type="match status" value="1"/>
</dbReference>
<keyword evidence="3" id="KW-0645">Protease</keyword>
<dbReference type="InterPro" id="IPR029149">
    <property type="entry name" value="Creatin/AminoP/Spt16_N"/>
</dbReference>
<keyword evidence="3" id="KW-0031">Aminopeptidase</keyword>
<gene>
    <name evidence="3" type="ORF">JIN83_13740</name>
</gene>
<dbReference type="AlphaFoldDB" id="A0AAE2SG98"/>
<feature type="domain" description="Creatinase N-terminal" evidence="2">
    <location>
        <begin position="16"/>
        <end position="139"/>
    </location>
</feature>
<dbReference type="RefSeq" id="WP_309490642.1">
    <property type="nucleotide sequence ID" value="NZ_JAENIG010000009.1"/>
</dbReference>
<dbReference type="InterPro" id="IPR000587">
    <property type="entry name" value="Creatinase_N"/>
</dbReference>
<protein>
    <submittedName>
        <fullName evidence="3">Aminopeptidase P family protein</fullName>
    </submittedName>
</protein>
<proteinExistence type="predicted"/>
<evidence type="ECO:0000313" key="4">
    <source>
        <dbReference type="Proteomes" id="UP000634206"/>
    </source>
</evidence>
<evidence type="ECO:0000259" key="2">
    <source>
        <dbReference type="Pfam" id="PF01321"/>
    </source>
</evidence>
<keyword evidence="4" id="KW-1185">Reference proteome</keyword>
<keyword evidence="3" id="KW-0378">Hydrolase</keyword>
<dbReference type="PANTHER" id="PTHR46112">
    <property type="entry name" value="AMINOPEPTIDASE"/>
    <property type="match status" value="1"/>
</dbReference>
<dbReference type="SUPFAM" id="SSF53092">
    <property type="entry name" value="Creatinase/prolidase N-terminal domain"/>
    <property type="match status" value="1"/>
</dbReference>
<dbReference type="GO" id="GO:0004177">
    <property type="term" value="F:aminopeptidase activity"/>
    <property type="evidence" value="ECO:0007669"/>
    <property type="project" value="UniProtKB-KW"/>
</dbReference>
<dbReference type="PRINTS" id="PR00599">
    <property type="entry name" value="MAPEPTIDASE"/>
</dbReference>
<dbReference type="InterPro" id="IPR050659">
    <property type="entry name" value="Peptidase_M24B"/>
</dbReference>
<dbReference type="PANTHER" id="PTHR46112:SF3">
    <property type="entry name" value="AMINOPEPTIDASE YPDF"/>
    <property type="match status" value="1"/>
</dbReference>
<dbReference type="InterPro" id="IPR001714">
    <property type="entry name" value="Pept_M24_MAP"/>
</dbReference>
<dbReference type="SUPFAM" id="SSF55920">
    <property type="entry name" value="Creatinase/aminopeptidase"/>
    <property type="match status" value="1"/>
</dbReference>
<sequence>MTSESLVFSAQEMTDRLARIRSAMAAGGLDAIVSSDAANAYYTTGFRGEPRTLLITADSLTLFTSFRTLPWAEAQTELLADHIELSTAPRPFDDIVKRLSGKTWNIGVDRSVSYASMLSWQELFSPHALRPCSIIEQVRRTKSPTEVAIMRQSQVINEAIFNAVLPQIRPGMTERGVQGLILAEMAANEDVDAYSFMPIVAVGPNAWEIHHLPDHTVIQENDMVLIDHGVFYRGYASDMTRTICLGTASEQMHDIYNTVGAAQDASIQAIRAGVSTRDIDRTARDVISTAGHGRSFTHGLGHSIGLETHDPGLNFNQGDEPTLLEPGMAFTVEPGIYLENGFGVRTEDVVIVTENGHTNLTSQTHALIERPV</sequence>
<accession>A0AAE2SG98</accession>
<dbReference type="Pfam" id="PF00557">
    <property type="entry name" value="Peptidase_M24"/>
    <property type="match status" value="1"/>
</dbReference>
<dbReference type="EMBL" id="JAENIG010000009">
    <property type="protein sequence ID" value="MBK1856030.1"/>
    <property type="molecule type" value="Genomic_DNA"/>
</dbReference>
<dbReference type="Pfam" id="PF01321">
    <property type="entry name" value="Creatinase_N"/>
    <property type="match status" value="1"/>
</dbReference>
<dbReference type="InterPro" id="IPR000994">
    <property type="entry name" value="Pept_M24"/>
</dbReference>
<dbReference type="Gene3D" id="3.90.230.10">
    <property type="entry name" value="Creatinase/methionine aminopeptidase superfamily"/>
    <property type="match status" value="1"/>
</dbReference>
<reference evidence="3" key="1">
    <citation type="submission" date="2021-01" db="EMBL/GenBank/DDBJ databases">
        <title>Modified the classification status of verrucomicrobia.</title>
        <authorList>
            <person name="Feng X."/>
        </authorList>
    </citation>
    <scope>NUCLEOTIDE SEQUENCE</scope>
    <source>
        <strain evidence="3">5K15</strain>
    </source>
</reference>
<evidence type="ECO:0000313" key="3">
    <source>
        <dbReference type="EMBL" id="MBK1856030.1"/>
    </source>
</evidence>
<evidence type="ECO:0000259" key="1">
    <source>
        <dbReference type="Pfam" id="PF00557"/>
    </source>
</evidence>
<organism evidence="3 4">
    <name type="scientific">Oceaniferula flava</name>
    <dbReference type="NCBI Taxonomy" id="2800421"/>
    <lineage>
        <taxon>Bacteria</taxon>
        <taxon>Pseudomonadati</taxon>
        <taxon>Verrucomicrobiota</taxon>
        <taxon>Verrucomicrobiia</taxon>
        <taxon>Verrucomicrobiales</taxon>
        <taxon>Verrucomicrobiaceae</taxon>
        <taxon>Oceaniferula</taxon>
    </lineage>
</organism>
<dbReference type="GO" id="GO:0008235">
    <property type="term" value="F:metalloexopeptidase activity"/>
    <property type="evidence" value="ECO:0007669"/>
    <property type="project" value="UniProtKB-ARBA"/>
</dbReference>
<feature type="domain" description="Peptidase M24" evidence="1">
    <location>
        <begin position="149"/>
        <end position="354"/>
    </location>
</feature>
<name>A0AAE2SG98_9BACT</name>
<dbReference type="Proteomes" id="UP000634206">
    <property type="component" value="Unassembled WGS sequence"/>
</dbReference>